<dbReference type="Pfam" id="PF03009">
    <property type="entry name" value="GDPD"/>
    <property type="match status" value="1"/>
</dbReference>
<organism evidence="8 9">
    <name type="scientific">Nocardioides dubius</name>
    <dbReference type="NCBI Taxonomy" id="317019"/>
    <lineage>
        <taxon>Bacteria</taxon>
        <taxon>Bacillati</taxon>
        <taxon>Actinomycetota</taxon>
        <taxon>Actinomycetes</taxon>
        <taxon>Propionibacteriales</taxon>
        <taxon>Nocardioidaceae</taxon>
        <taxon>Nocardioides</taxon>
    </lineage>
</organism>
<feature type="domain" description="GP-PDE" evidence="7">
    <location>
        <begin position="12"/>
        <end position="315"/>
    </location>
</feature>
<dbReference type="RefSeq" id="WP_343995152.1">
    <property type="nucleotide sequence ID" value="NZ_BAAALG010000011.1"/>
</dbReference>
<dbReference type="PANTHER" id="PTHR43620:SF7">
    <property type="entry name" value="GLYCEROPHOSPHODIESTER PHOSPHODIESTERASE GDPD5-RELATED"/>
    <property type="match status" value="1"/>
</dbReference>
<gene>
    <name evidence="8" type="ORF">GCM10009668_26330</name>
</gene>
<sequence>MSPTISSLVVTPAVVAHRGACGLFPEHTLEAYRAAIRMGVDDIELDLVCTRDGVLVARHDVELSATTDVARRPEFARRWKVRRLDGEWQRGWFVDDFTLAELGTLRARERFPRLRRRSAGHDGLLGLASLDDVLALVAAESARSGRSVGVMLELKHPTYFAKRGLDLVSPLLETLGRHGLDHPRSRVTVMGFETTVLRRIAERSRVAITQLLTPEGAPYDLLVAGESTTFLDLASPDGLARIDEYADGIGVHRELVLDDDGTATSLVADAHRSWLTVHVWTLRRENRFLPPRWRQPGLYGDLAGYADAFLAAGVDGLIVDHPKPVLLAGGRPLDPAEAERPVQA</sequence>
<comment type="similarity">
    <text evidence="1">Belongs to the glycerophosphoryl diester phosphodiesterase family.</text>
</comment>
<evidence type="ECO:0000256" key="6">
    <source>
        <dbReference type="ARBA" id="ARBA00047512"/>
    </source>
</evidence>
<comment type="catalytic activity">
    <reaction evidence="6">
        <text>a sn-glycero-3-phosphodiester + H2O = an alcohol + sn-glycerol 3-phosphate + H(+)</text>
        <dbReference type="Rhea" id="RHEA:12969"/>
        <dbReference type="ChEBI" id="CHEBI:15377"/>
        <dbReference type="ChEBI" id="CHEBI:15378"/>
        <dbReference type="ChEBI" id="CHEBI:30879"/>
        <dbReference type="ChEBI" id="CHEBI:57597"/>
        <dbReference type="ChEBI" id="CHEBI:83408"/>
        <dbReference type="EC" id="3.1.4.46"/>
    </reaction>
</comment>
<proteinExistence type="inferred from homology"/>
<evidence type="ECO:0000256" key="4">
    <source>
        <dbReference type="ARBA" id="ARBA00022798"/>
    </source>
</evidence>
<evidence type="ECO:0000256" key="2">
    <source>
        <dbReference type="ARBA" id="ARBA00012247"/>
    </source>
</evidence>
<keyword evidence="3" id="KW-0732">Signal</keyword>
<accession>A0ABP4EHU4</accession>
<dbReference type="EC" id="3.1.4.46" evidence="2"/>
<evidence type="ECO:0000313" key="8">
    <source>
        <dbReference type="EMBL" id="GAA1105608.1"/>
    </source>
</evidence>
<evidence type="ECO:0000259" key="7">
    <source>
        <dbReference type="PROSITE" id="PS51704"/>
    </source>
</evidence>
<name>A0ABP4EHU4_9ACTN</name>
<dbReference type="EMBL" id="BAAALG010000011">
    <property type="protein sequence ID" value="GAA1105608.1"/>
    <property type="molecule type" value="Genomic_DNA"/>
</dbReference>
<keyword evidence="4" id="KW-0319">Glycerol metabolism</keyword>
<dbReference type="PANTHER" id="PTHR43620">
    <property type="entry name" value="GLYCEROPHOSPHORYL DIESTER PHOSPHODIESTERASE"/>
    <property type="match status" value="1"/>
</dbReference>
<evidence type="ECO:0000256" key="3">
    <source>
        <dbReference type="ARBA" id="ARBA00022729"/>
    </source>
</evidence>
<dbReference type="InterPro" id="IPR017946">
    <property type="entry name" value="PLC-like_Pdiesterase_TIM-brl"/>
</dbReference>
<evidence type="ECO:0000256" key="1">
    <source>
        <dbReference type="ARBA" id="ARBA00007277"/>
    </source>
</evidence>
<dbReference type="Gene3D" id="3.20.20.190">
    <property type="entry name" value="Phosphatidylinositol (PI) phosphodiesterase"/>
    <property type="match status" value="1"/>
</dbReference>
<comment type="caution">
    <text evidence="8">The sequence shown here is derived from an EMBL/GenBank/DDBJ whole genome shotgun (WGS) entry which is preliminary data.</text>
</comment>
<protein>
    <recommendedName>
        <fullName evidence="2">glycerophosphodiester phosphodiesterase</fullName>
        <ecNumber evidence="2">3.1.4.46</ecNumber>
    </recommendedName>
</protein>
<dbReference type="Proteomes" id="UP001501581">
    <property type="component" value="Unassembled WGS sequence"/>
</dbReference>
<keyword evidence="9" id="KW-1185">Reference proteome</keyword>
<reference evidence="9" key="1">
    <citation type="journal article" date="2019" name="Int. J. Syst. Evol. Microbiol.">
        <title>The Global Catalogue of Microorganisms (GCM) 10K type strain sequencing project: providing services to taxonomists for standard genome sequencing and annotation.</title>
        <authorList>
            <consortium name="The Broad Institute Genomics Platform"/>
            <consortium name="The Broad Institute Genome Sequencing Center for Infectious Disease"/>
            <person name="Wu L."/>
            <person name="Ma J."/>
        </authorList>
    </citation>
    <scope>NUCLEOTIDE SEQUENCE [LARGE SCALE GENOMIC DNA]</scope>
    <source>
        <strain evidence="9">JCM 13008</strain>
    </source>
</reference>
<evidence type="ECO:0000313" key="9">
    <source>
        <dbReference type="Proteomes" id="UP001501581"/>
    </source>
</evidence>
<keyword evidence="5" id="KW-0378">Hydrolase</keyword>
<evidence type="ECO:0000256" key="5">
    <source>
        <dbReference type="ARBA" id="ARBA00022801"/>
    </source>
</evidence>
<dbReference type="InterPro" id="IPR030395">
    <property type="entry name" value="GP_PDE_dom"/>
</dbReference>
<dbReference type="PROSITE" id="PS51704">
    <property type="entry name" value="GP_PDE"/>
    <property type="match status" value="1"/>
</dbReference>
<dbReference type="SUPFAM" id="SSF51695">
    <property type="entry name" value="PLC-like phosphodiesterases"/>
    <property type="match status" value="1"/>
</dbReference>